<dbReference type="SUPFAM" id="SSF90123">
    <property type="entry name" value="ABC transporter transmembrane region"/>
    <property type="match status" value="1"/>
</dbReference>
<dbReference type="GO" id="GO:0005524">
    <property type="term" value="F:ATP binding"/>
    <property type="evidence" value="ECO:0007669"/>
    <property type="project" value="UniProtKB-KW"/>
</dbReference>
<evidence type="ECO:0000256" key="7">
    <source>
        <dbReference type="SAM" id="Phobius"/>
    </source>
</evidence>
<feature type="transmembrane region" description="Helical" evidence="7">
    <location>
        <begin position="159"/>
        <end position="180"/>
    </location>
</feature>
<keyword evidence="11" id="KW-1185">Reference proteome</keyword>
<dbReference type="InterPro" id="IPR027417">
    <property type="entry name" value="P-loop_NTPase"/>
</dbReference>
<keyword evidence="3" id="KW-0547">Nucleotide-binding</keyword>
<comment type="subcellular location">
    <subcellularLocation>
        <location evidence="1">Cell membrane</location>
        <topology evidence="1">Multi-pass membrane protein</topology>
    </subcellularLocation>
</comment>
<dbReference type="SUPFAM" id="SSF52540">
    <property type="entry name" value="P-loop containing nucleoside triphosphate hydrolases"/>
    <property type="match status" value="1"/>
</dbReference>
<dbReference type="InterPro" id="IPR017871">
    <property type="entry name" value="ABC_transporter-like_CS"/>
</dbReference>
<evidence type="ECO:0000259" key="8">
    <source>
        <dbReference type="PROSITE" id="PS50893"/>
    </source>
</evidence>
<keyword evidence="5 7" id="KW-1133">Transmembrane helix</keyword>
<dbReference type="PANTHER" id="PTHR43394:SF1">
    <property type="entry name" value="ATP-BINDING CASSETTE SUB-FAMILY B MEMBER 10, MITOCHONDRIAL"/>
    <property type="match status" value="1"/>
</dbReference>
<gene>
    <name evidence="10" type="ORF">TPELB_24020</name>
</gene>
<dbReference type="PROSITE" id="PS50893">
    <property type="entry name" value="ABC_TRANSPORTER_2"/>
    <property type="match status" value="1"/>
</dbReference>
<evidence type="ECO:0000256" key="6">
    <source>
        <dbReference type="ARBA" id="ARBA00023136"/>
    </source>
</evidence>
<dbReference type="Gene3D" id="3.40.50.300">
    <property type="entry name" value="P-loop containing nucleotide triphosphate hydrolases"/>
    <property type="match status" value="1"/>
</dbReference>
<evidence type="ECO:0000313" key="11">
    <source>
        <dbReference type="Proteomes" id="UP001477947"/>
    </source>
</evidence>
<evidence type="ECO:0000256" key="4">
    <source>
        <dbReference type="ARBA" id="ARBA00022840"/>
    </source>
</evidence>
<dbReference type="Pfam" id="PF00005">
    <property type="entry name" value="ABC_tran"/>
    <property type="match status" value="1"/>
</dbReference>
<feature type="transmembrane region" description="Helical" evidence="7">
    <location>
        <begin position="12"/>
        <end position="29"/>
    </location>
</feature>
<dbReference type="PROSITE" id="PS50929">
    <property type="entry name" value="ABC_TM1F"/>
    <property type="match status" value="1"/>
</dbReference>
<dbReference type="EMBL" id="CP154622">
    <property type="protein sequence ID" value="XAM42089.1"/>
    <property type="molecule type" value="Genomic_DNA"/>
</dbReference>
<feature type="transmembrane region" description="Helical" evidence="7">
    <location>
        <begin position="245"/>
        <end position="265"/>
    </location>
</feature>
<evidence type="ECO:0000256" key="1">
    <source>
        <dbReference type="ARBA" id="ARBA00004651"/>
    </source>
</evidence>
<dbReference type="Gene3D" id="1.20.1560.10">
    <property type="entry name" value="ABC transporter type 1, transmembrane domain"/>
    <property type="match status" value="1"/>
</dbReference>
<proteinExistence type="predicted"/>
<dbReference type="InterPro" id="IPR011527">
    <property type="entry name" value="ABC1_TM_dom"/>
</dbReference>
<feature type="transmembrane region" description="Helical" evidence="7">
    <location>
        <begin position="285"/>
        <end position="303"/>
    </location>
</feature>
<feature type="transmembrane region" description="Helical" evidence="7">
    <location>
        <begin position="127"/>
        <end position="147"/>
    </location>
</feature>
<dbReference type="SMART" id="SM00382">
    <property type="entry name" value="AAA"/>
    <property type="match status" value="1"/>
</dbReference>
<protein>
    <submittedName>
        <fullName evidence="10">ABC transporter ATP-binding protein</fullName>
    </submittedName>
</protein>
<sequence>MLKILKYLTKKDWMFVLCSFLFVVVQVYLDLRLPDYMSEITRLVQTPNSEMREILSAGGYMLLYAFGSLIAAFIVGYFAAQIASNLSWKLRSSVYDKIEGFSMAEINKFSTPSLITRSTNDITQIQNIVAMGLQLIIKAPITAVWAVCKILDKGWQWSSATGGAILVLVLIILVIMIFALPRFKKIQKLTDRLNLVTRENLTGMRVVRAYNAENYQNSKFENVNEEITNNNLVINRVMSILQPGMMFVLNGLTLAIYWIGAYLINDANIMDKMNLFSDMIVFSSYSMQVIMAFMMLTMIFIMMPRASVSAKRILEVLNTKESIVDGDGKFEKTSKTGEIEFKNVSFKYPDSEGSDYVLRDINFTAKMGETVAIIGSTGSGKTSLINLIPRFYDVTEGEVLVNGVNVKKYKQKELNNLLGYVHQKAVLFSGDITSNVAYGNNGKENYSELDVKRAVKIAQGTEFVENMENTYNASISQGGSNVSGGQKQRLSIARAICKKAEIYIFDDSFSALDYKTDRKLRSVLKHEISNTTNLIVAQRIGTIIDADKIIVLDEGQIAGMGTHHELMKKCRVYQEIAYSQLSKEELANA</sequence>
<keyword evidence="4 10" id="KW-0067">ATP-binding</keyword>
<accession>A0ABZ3FH77</accession>
<name>A0ABZ3FH77_9FIRM</name>
<dbReference type="InterPro" id="IPR039421">
    <property type="entry name" value="Type_1_exporter"/>
</dbReference>
<dbReference type="Pfam" id="PF00664">
    <property type="entry name" value="ABC_membrane"/>
    <property type="match status" value="1"/>
</dbReference>
<feature type="domain" description="ABC transmembrane type-1" evidence="9">
    <location>
        <begin position="19"/>
        <end position="305"/>
    </location>
</feature>
<dbReference type="InterPro" id="IPR003439">
    <property type="entry name" value="ABC_transporter-like_ATP-bd"/>
</dbReference>
<evidence type="ECO:0000256" key="5">
    <source>
        <dbReference type="ARBA" id="ARBA00022989"/>
    </source>
</evidence>
<evidence type="ECO:0000313" key="10">
    <source>
        <dbReference type="EMBL" id="XAM42089.1"/>
    </source>
</evidence>
<dbReference type="CDD" id="cd18548">
    <property type="entry name" value="ABC_6TM_Tm287_like"/>
    <property type="match status" value="1"/>
</dbReference>
<reference evidence="10 11" key="1">
    <citation type="submission" date="2024-04" db="EMBL/GenBank/DDBJ databases">
        <title>Isolation and characterization of novel acetogenic strains of the genera Terrisporobacter and Acetoanaerobium.</title>
        <authorList>
            <person name="Boeer T."/>
            <person name="Schueler M.A."/>
            <person name="Lueschen A."/>
            <person name="Eysell L."/>
            <person name="Droege J."/>
            <person name="Heinemann M."/>
            <person name="Engelhardt L."/>
            <person name="Basen M."/>
            <person name="Daniel R."/>
        </authorList>
    </citation>
    <scope>NUCLEOTIDE SEQUENCE [LARGE SCALE GENOMIC DNA]</scope>
    <source>
        <strain evidence="10 11">ELB</strain>
    </source>
</reference>
<organism evidence="10 11">
    <name type="scientific">Terrisporobacter petrolearius</name>
    <dbReference type="NCBI Taxonomy" id="1460447"/>
    <lineage>
        <taxon>Bacteria</taxon>
        <taxon>Bacillati</taxon>
        <taxon>Bacillota</taxon>
        <taxon>Clostridia</taxon>
        <taxon>Peptostreptococcales</taxon>
        <taxon>Peptostreptococcaceae</taxon>
        <taxon>Terrisporobacter</taxon>
    </lineage>
</organism>
<dbReference type="InterPro" id="IPR003593">
    <property type="entry name" value="AAA+_ATPase"/>
</dbReference>
<dbReference type="PANTHER" id="PTHR43394">
    <property type="entry name" value="ATP-DEPENDENT PERMEASE MDL1, MITOCHONDRIAL"/>
    <property type="match status" value="1"/>
</dbReference>
<dbReference type="InterPro" id="IPR036640">
    <property type="entry name" value="ABC1_TM_sf"/>
</dbReference>
<feature type="transmembrane region" description="Helical" evidence="7">
    <location>
        <begin position="61"/>
        <end position="80"/>
    </location>
</feature>
<evidence type="ECO:0000256" key="3">
    <source>
        <dbReference type="ARBA" id="ARBA00022741"/>
    </source>
</evidence>
<keyword evidence="2 7" id="KW-0812">Transmembrane</keyword>
<dbReference type="Proteomes" id="UP001477947">
    <property type="component" value="Chromosome"/>
</dbReference>
<evidence type="ECO:0000259" key="9">
    <source>
        <dbReference type="PROSITE" id="PS50929"/>
    </source>
</evidence>
<evidence type="ECO:0000256" key="2">
    <source>
        <dbReference type="ARBA" id="ARBA00022692"/>
    </source>
</evidence>
<dbReference type="RefSeq" id="WP_343337364.1">
    <property type="nucleotide sequence ID" value="NZ_CP154622.1"/>
</dbReference>
<feature type="domain" description="ABC transporter" evidence="8">
    <location>
        <begin position="339"/>
        <end position="579"/>
    </location>
</feature>
<keyword evidence="6 7" id="KW-0472">Membrane</keyword>
<dbReference type="PROSITE" id="PS00211">
    <property type="entry name" value="ABC_TRANSPORTER_1"/>
    <property type="match status" value="1"/>
</dbReference>